<organism evidence="1">
    <name type="scientific">Anguilla anguilla</name>
    <name type="common">European freshwater eel</name>
    <name type="synonym">Muraena anguilla</name>
    <dbReference type="NCBI Taxonomy" id="7936"/>
    <lineage>
        <taxon>Eukaryota</taxon>
        <taxon>Metazoa</taxon>
        <taxon>Chordata</taxon>
        <taxon>Craniata</taxon>
        <taxon>Vertebrata</taxon>
        <taxon>Euteleostomi</taxon>
        <taxon>Actinopterygii</taxon>
        <taxon>Neopterygii</taxon>
        <taxon>Teleostei</taxon>
        <taxon>Anguilliformes</taxon>
        <taxon>Anguillidae</taxon>
        <taxon>Anguilla</taxon>
    </lineage>
</organism>
<proteinExistence type="predicted"/>
<evidence type="ECO:0000313" key="1">
    <source>
        <dbReference type="EMBL" id="JAH93011.1"/>
    </source>
</evidence>
<accession>A0A0E9WRW0</accession>
<dbReference type="EMBL" id="GBXM01015566">
    <property type="protein sequence ID" value="JAH93011.1"/>
    <property type="molecule type" value="Transcribed_RNA"/>
</dbReference>
<reference evidence="1" key="2">
    <citation type="journal article" date="2015" name="Fish Shellfish Immunol.">
        <title>Early steps in the European eel (Anguilla anguilla)-Vibrio vulnificus interaction in the gills: Role of the RtxA13 toxin.</title>
        <authorList>
            <person name="Callol A."/>
            <person name="Pajuelo D."/>
            <person name="Ebbesson L."/>
            <person name="Teles M."/>
            <person name="MacKenzie S."/>
            <person name="Amaro C."/>
        </authorList>
    </citation>
    <scope>NUCLEOTIDE SEQUENCE</scope>
</reference>
<protein>
    <submittedName>
        <fullName evidence="1">Uncharacterized protein</fullName>
    </submittedName>
</protein>
<dbReference type="AlphaFoldDB" id="A0A0E9WRW0"/>
<name>A0A0E9WRW0_ANGAN</name>
<reference evidence="1" key="1">
    <citation type="submission" date="2014-11" db="EMBL/GenBank/DDBJ databases">
        <authorList>
            <person name="Amaro Gonzalez C."/>
        </authorList>
    </citation>
    <scope>NUCLEOTIDE SEQUENCE</scope>
</reference>
<sequence length="76" mass="9273">MEYGFRGKLGKQNKNYEQVILVNFLYFYNVWQLPMININKEPTFSLLIYPLDKCIYTNRFRLQSRFTIDQYVSPFC</sequence>